<evidence type="ECO:0000313" key="1">
    <source>
        <dbReference type="EMBL" id="ACD36020.1"/>
    </source>
</evidence>
<organism evidence="1">
    <name type="scientific">Rhizobium rhizogenes (strain K84 / ATCC BAA-868)</name>
    <name type="common">Agrobacterium radiobacter</name>
    <dbReference type="NCBI Taxonomy" id="311403"/>
    <lineage>
        <taxon>Bacteria</taxon>
        <taxon>Pseudomonadati</taxon>
        <taxon>Pseudomonadota</taxon>
        <taxon>Alphaproteobacteria</taxon>
        <taxon>Hyphomicrobiales</taxon>
        <taxon>Rhizobiaceae</taxon>
        <taxon>Rhizobium/Agrobacterium group</taxon>
        <taxon>Rhizobium</taxon>
    </lineage>
</organism>
<gene>
    <name evidence="1" type="primary">BC019</name>
</gene>
<name>B2Z3T4_RHIR8</name>
<proteinExistence type="predicted"/>
<protein>
    <submittedName>
        <fullName evidence="1">Uncharacterized protein</fullName>
    </submittedName>
</protein>
<keyword evidence="1" id="KW-0614">Plasmid</keyword>
<reference evidence="1" key="1">
    <citation type="journal article" date="2002" name="J. Bacteriol.">
        <title>Two opines control conjugal transfer of an Agrobacterium plasmid by regulating expression of separate copies of the quorum-sensing activator gene traR.</title>
        <authorList>
            <person name="Oger P."/>
            <person name="Farrand S.K."/>
        </authorList>
    </citation>
    <scope>NUCLEOTIDE SEQUENCE</scope>
    <source>
        <strain evidence="1">K84</strain>
        <plasmid evidence="1">pAtK84b</plasmid>
    </source>
</reference>
<dbReference type="EMBL" id="EU592039">
    <property type="protein sequence ID" value="ACD36020.1"/>
    <property type="molecule type" value="Genomic_DNA"/>
</dbReference>
<accession>B2Z3T4</accession>
<reference evidence="1" key="2">
    <citation type="submission" date="2008-03" db="EMBL/GenBank/DDBJ databases">
        <title>Agrocinopine A and B catabolic locus from Rhizobium rhizogenes strain K84.</title>
        <authorList>
            <person name="Farrand S.K."/>
        </authorList>
    </citation>
    <scope>NUCLEOTIDE SEQUENCE</scope>
    <source>
        <strain evidence="1">K84</strain>
        <plasmid evidence="1">pAtK84b</plasmid>
    </source>
</reference>
<dbReference type="AlphaFoldDB" id="B2Z3T4"/>
<geneLocation type="plasmid" evidence="1">
    <name>pAtK84b</name>
</geneLocation>
<sequence length="75" mass="8794">MIKARKACQVGWISRRLWISQAFRTKRKCHVVCGHFTAVVEDDALAKLYFQGRVVDPFPRDRKVRPNRVIVQVEL</sequence>